<protein>
    <submittedName>
        <fullName evidence="1">Uncharacterized protein</fullName>
    </submittedName>
</protein>
<accession>A0A2P4R653</accession>
<organism evidence="1">
    <name type="scientific">Companilactobacillus formosensis</name>
    <dbReference type="NCBI Taxonomy" id="1617889"/>
    <lineage>
        <taxon>Bacteria</taxon>
        <taxon>Bacillati</taxon>
        <taxon>Bacillota</taxon>
        <taxon>Bacilli</taxon>
        <taxon>Lactobacillales</taxon>
        <taxon>Lactobacillaceae</taxon>
        <taxon>Companilactobacillus</taxon>
    </lineage>
</organism>
<dbReference type="AlphaFoldDB" id="A0A2P4R653"/>
<evidence type="ECO:0000313" key="1">
    <source>
        <dbReference type="EMBL" id="POH36710.1"/>
    </source>
</evidence>
<dbReference type="EMBL" id="PPWZ01000047">
    <property type="protein sequence ID" value="POH36710.1"/>
    <property type="molecule type" value="Genomic_DNA"/>
</dbReference>
<name>A0A2P4R653_9LACO</name>
<proteinExistence type="predicted"/>
<gene>
    <name evidence="1" type="ORF">C2R26_06985</name>
</gene>
<comment type="caution">
    <text evidence="1">The sequence shown here is derived from an EMBL/GenBank/DDBJ whole genome shotgun (WGS) entry which is preliminary data.</text>
</comment>
<sequence length="80" mass="9294">MSVYRKNIFAFLAEISRVGLDVAQYVIIGEYVMYFEVFFLKNLGGTAERSFVPFIRDEGSFFSVIVFRFIEGEINAKRFS</sequence>
<reference evidence="1" key="1">
    <citation type="submission" date="2018-01" db="EMBL/GenBank/DDBJ databases">
        <title>Genome sequnecing of Lactobacillus formosensis KACC 18721.</title>
        <authorList>
            <person name="Kim S.-J."/>
            <person name="Heo J."/>
        </authorList>
    </citation>
    <scope>NUCLEOTIDE SEQUENCE</scope>
    <source>
        <strain evidence="1">KACC 18721</strain>
    </source>
</reference>